<reference evidence="3 4" key="1">
    <citation type="submission" date="2019-08" db="EMBL/GenBank/DDBJ databases">
        <authorList>
            <person name="Dhanesh K."/>
            <person name="Kumar G."/>
            <person name="Sasikala C."/>
            <person name="Venkata Ramana C."/>
        </authorList>
    </citation>
    <scope>NUCLEOTIDE SEQUENCE [LARGE SCALE GENOMIC DNA]</scope>
    <source>
        <strain evidence="3 4">JC645</strain>
    </source>
</reference>
<keyword evidence="1" id="KW-0472">Membrane</keyword>
<evidence type="ECO:0000259" key="2">
    <source>
        <dbReference type="Pfam" id="PF06724"/>
    </source>
</evidence>
<organism evidence="3 4">
    <name type="scientific">Roseiconus nitratireducens</name>
    <dbReference type="NCBI Taxonomy" id="2605748"/>
    <lineage>
        <taxon>Bacteria</taxon>
        <taxon>Pseudomonadati</taxon>
        <taxon>Planctomycetota</taxon>
        <taxon>Planctomycetia</taxon>
        <taxon>Pirellulales</taxon>
        <taxon>Pirellulaceae</taxon>
        <taxon>Roseiconus</taxon>
    </lineage>
</organism>
<feature type="transmembrane region" description="Helical" evidence="1">
    <location>
        <begin position="73"/>
        <end position="91"/>
    </location>
</feature>
<feature type="domain" description="DUF1206" evidence="2">
    <location>
        <begin position="28"/>
        <end position="94"/>
    </location>
</feature>
<dbReference type="Pfam" id="PF06724">
    <property type="entry name" value="DUF1206"/>
    <property type="match status" value="3"/>
</dbReference>
<evidence type="ECO:0000313" key="4">
    <source>
        <dbReference type="Proteomes" id="UP000324479"/>
    </source>
</evidence>
<dbReference type="AlphaFoldDB" id="A0A5M6DBR4"/>
<keyword evidence="1" id="KW-0812">Transmembrane</keyword>
<feature type="transmembrane region" description="Helical" evidence="1">
    <location>
        <begin position="156"/>
        <end position="174"/>
    </location>
</feature>
<feature type="transmembrane region" description="Helical" evidence="1">
    <location>
        <begin position="206"/>
        <end position="228"/>
    </location>
</feature>
<feature type="transmembrane region" description="Helical" evidence="1">
    <location>
        <begin position="248"/>
        <end position="273"/>
    </location>
</feature>
<dbReference type="Proteomes" id="UP000324479">
    <property type="component" value="Unassembled WGS sequence"/>
</dbReference>
<sequence length="281" mass="29452">MPTKFSWHGYSPASLPQVPSWVETLGRFGHIAKGVVYFIMGFLAFKLAIGAGGETAGARDAIREIGQQPYGRVLLGLTAIGLLGYTAWRWVQAGKDTEGVGTDAKGLVKRTGYAISGGSYLLLGCFAGSLALGMGGGGQSGGNGPSFLMDSTGGRVLLGIIAAIVIGTGIYFIIKGYKAKFMEKYNLAEMSNRFRQLAFHAGRTGLITRGVAVIIIGGFFLSAAWSGTRGGEIGGMGDALATIASQPYGKILIGITGFGLMAYAVHMILMGVYRRFNVNKG</sequence>
<gene>
    <name evidence="3" type="ORF">FYK55_13745</name>
</gene>
<comment type="caution">
    <text evidence="3">The sequence shown here is derived from an EMBL/GenBank/DDBJ whole genome shotgun (WGS) entry which is preliminary data.</text>
</comment>
<keyword evidence="4" id="KW-1185">Reference proteome</keyword>
<dbReference type="RefSeq" id="WP_150077011.1">
    <property type="nucleotide sequence ID" value="NZ_VWOX01000007.1"/>
</dbReference>
<keyword evidence="1" id="KW-1133">Transmembrane helix</keyword>
<evidence type="ECO:0000313" key="3">
    <source>
        <dbReference type="EMBL" id="KAA5542595.1"/>
    </source>
</evidence>
<protein>
    <submittedName>
        <fullName evidence="3">DUF1206 domain-containing protein</fullName>
    </submittedName>
</protein>
<feature type="transmembrane region" description="Helical" evidence="1">
    <location>
        <begin position="35"/>
        <end position="53"/>
    </location>
</feature>
<name>A0A5M6DBR4_9BACT</name>
<feature type="domain" description="DUF1206" evidence="2">
    <location>
        <begin position="112"/>
        <end position="178"/>
    </location>
</feature>
<evidence type="ECO:0000256" key="1">
    <source>
        <dbReference type="SAM" id="Phobius"/>
    </source>
</evidence>
<dbReference type="InterPro" id="IPR009597">
    <property type="entry name" value="DUF1206"/>
</dbReference>
<dbReference type="EMBL" id="VWOX01000007">
    <property type="protein sequence ID" value="KAA5542595.1"/>
    <property type="molecule type" value="Genomic_DNA"/>
</dbReference>
<feature type="domain" description="DUF1206" evidence="2">
    <location>
        <begin position="205"/>
        <end position="274"/>
    </location>
</feature>
<accession>A0A5M6DBR4</accession>
<feature type="transmembrane region" description="Helical" evidence="1">
    <location>
        <begin position="112"/>
        <end position="136"/>
    </location>
</feature>
<proteinExistence type="predicted"/>